<dbReference type="AlphaFoldDB" id="A0A2S2DDA4"/>
<proteinExistence type="predicted"/>
<accession>A0A2S2DDA4</accession>
<gene>
    <name evidence="1" type="ORF">DIR46_00520</name>
</gene>
<keyword evidence="2" id="KW-1185">Reference proteome</keyword>
<sequence length="110" mass="12449">MREIFDNPPSAALPSNLSDQWLDAALKDVERVINADAETEPDFLLLPLELVLHLLNPPDASFEISDEELFRCIRQYRLELAMEKLRRWGVQLVPPASEATIFASKTSSVL</sequence>
<dbReference type="Proteomes" id="UP000245820">
    <property type="component" value="Chromosome"/>
</dbReference>
<evidence type="ECO:0000313" key="2">
    <source>
        <dbReference type="Proteomes" id="UP000245820"/>
    </source>
</evidence>
<reference evidence="1 2" key="1">
    <citation type="submission" date="2018-05" db="EMBL/GenBank/DDBJ databases">
        <title>Complete genome sequence of Massilia oculi sp. nov. CCUG 43427T (=DSM 26321T), the type strain of M. oculi, and comparison with genome sequences of other Massilia strains.</title>
        <authorList>
            <person name="Zhu B."/>
        </authorList>
    </citation>
    <scope>NUCLEOTIDE SEQUENCE [LARGE SCALE GENOMIC DNA]</scope>
    <source>
        <strain evidence="1 2">CCUG 43427</strain>
    </source>
</reference>
<evidence type="ECO:0000313" key="1">
    <source>
        <dbReference type="EMBL" id="AWL03089.1"/>
    </source>
</evidence>
<dbReference type="OrthoDB" id="5418380at2"/>
<protein>
    <submittedName>
        <fullName evidence="1">Uncharacterized protein</fullName>
    </submittedName>
</protein>
<name>A0A2S2DDA4_9BURK</name>
<dbReference type="KEGG" id="mtim:DIR46_00520"/>
<dbReference type="EMBL" id="CP029343">
    <property type="protein sequence ID" value="AWL03089.1"/>
    <property type="molecule type" value="Genomic_DNA"/>
</dbReference>
<organism evidence="1 2">
    <name type="scientific">Massilia oculi</name>
    <dbReference type="NCBI Taxonomy" id="945844"/>
    <lineage>
        <taxon>Bacteria</taxon>
        <taxon>Pseudomonadati</taxon>
        <taxon>Pseudomonadota</taxon>
        <taxon>Betaproteobacteria</taxon>
        <taxon>Burkholderiales</taxon>
        <taxon>Oxalobacteraceae</taxon>
        <taxon>Telluria group</taxon>
        <taxon>Massilia</taxon>
    </lineage>
</organism>